<comment type="caution">
    <text evidence="6">The sequence shown here is derived from an EMBL/GenBank/DDBJ whole genome shotgun (WGS) entry which is preliminary data.</text>
</comment>
<proteinExistence type="predicted"/>
<sequence>MKLRWYINRLRSMEPAEILHRVGELRRKTVSRHWKNGWRHHPARKLLPVFTDLGERLANASPEQRQAIGNAAEDALSGKFAALGVTWPRRDARSLYPDDLWRFDPVTGGTWPGPETYTFDIDYRHRSGRGDIKYVWEIGRLQQLPVLAAHAVFGDDPRPIGAIEAAVESWHRANPPFRGVGWASGIEVALRAISLIVTHDLVSERMSVACRNRIGEILAASAYWLPRFPSRFSSANNHLVAELAGEYLLGLALGRETRHAADRLAAETLKQILPDGCGAEQSPTYAAFTAEFILLCMAAARCHGQSFGKAAEDRLSAFAEFIEWLPERAGFGDDDEGRVMTLGDEADYAASVASSIRGFPGQPGRVSESHDFRSLIFGRPAGEAGGHHGLRTFRDGGISVWRGDLAGRCAELTFDHGPLGYLSIAAHGHADALSLALRLDGKPVLVDPGTWLYGSGGVWRNWFRSTRAHNTLNIASEDQSTMSGAFNWSHKATAGLIEVVPEPDWSVTAEHDGYLRRFGVMHRRTVRRAGEAILVTDRLIGQVREAEIVFQVASGLTVEVAGTVANIMEDGRTLLAIRFPHGVIAVRSGGETPGEGGWVAPRFGVKVPARRIAWRGEVGEEGVETVLQPVGAIPAGP</sequence>
<evidence type="ECO:0000313" key="7">
    <source>
        <dbReference type="Proteomes" id="UP001589692"/>
    </source>
</evidence>
<keyword evidence="7" id="KW-1185">Reference proteome</keyword>
<keyword evidence="4" id="KW-0456">Lyase</keyword>
<reference evidence="6 7" key="1">
    <citation type="submission" date="2024-09" db="EMBL/GenBank/DDBJ databases">
        <authorList>
            <person name="Sun Q."/>
            <person name="Mori K."/>
        </authorList>
    </citation>
    <scope>NUCLEOTIDE SEQUENCE [LARGE SCALE GENOMIC DNA]</scope>
    <source>
        <strain evidence="6 7">TBRC 4938</strain>
    </source>
</reference>
<evidence type="ECO:0000259" key="5">
    <source>
        <dbReference type="Pfam" id="PF07940"/>
    </source>
</evidence>
<name>A0ABV6AG47_9HYPH</name>
<keyword evidence="2" id="KW-0732">Signal</keyword>
<dbReference type="Pfam" id="PF07940">
    <property type="entry name" value="Hepar_II_III_C"/>
    <property type="match status" value="1"/>
</dbReference>
<comment type="subcellular location">
    <subcellularLocation>
        <location evidence="1">Periplasm</location>
    </subcellularLocation>
</comment>
<dbReference type="EMBL" id="JBHMAA010000014">
    <property type="protein sequence ID" value="MFB9949593.1"/>
    <property type="molecule type" value="Genomic_DNA"/>
</dbReference>
<dbReference type="RefSeq" id="WP_377260791.1">
    <property type="nucleotide sequence ID" value="NZ_JBHMAA010000014.1"/>
</dbReference>
<evidence type="ECO:0000256" key="1">
    <source>
        <dbReference type="ARBA" id="ARBA00004418"/>
    </source>
</evidence>
<dbReference type="PANTHER" id="PTHR39210">
    <property type="entry name" value="HEPARIN-SULFATE LYASE"/>
    <property type="match status" value="1"/>
</dbReference>
<organism evidence="6 7">
    <name type="scientific">Rhizobium puerariae</name>
    <dbReference type="NCBI Taxonomy" id="1585791"/>
    <lineage>
        <taxon>Bacteria</taxon>
        <taxon>Pseudomonadati</taxon>
        <taxon>Pseudomonadota</taxon>
        <taxon>Alphaproteobacteria</taxon>
        <taxon>Hyphomicrobiales</taxon>
        <taxon>Rhizobiaceae</taxon>
        <taxon>Rhizobium/Agrobacterium group</taxon>
        <taxon>Rhizobium</taxon>
    </lineage>
</organism>
<protein>
    <submittedName>
        <fullName evidence="6">Heparinase II/III-family protein</fullName>
    </submittedName>
</protein>
<dbReference type="InterPro" id="IPR008929">
    <property type="entry name" value="Chondroitin_lyas"/>
</dbReference>
<dbReference type="Gene3D" id="1.50.10.100">
    <property type="entry name" value="Chondroitin AC/alginate lyase"/>
    <property type="match status" value="1"/>
</dbReference>
<feature type="domain" description="Heparinase II/III-like C-terminal" evidence="5">
    <location>
        <begin position="389"/>
        <end position="618"/>
    </location>
</feature>
<keyword evidence="3" id="KW-0574">Periplasm</keyword>
<accession>A0ABV6AG47</accession>
<evidence type="ECO:0000256" key="3">
    <source>
        <dbReference type="ARBA" id="ARBA00022764"/>
    </source>
</evidence>
<evidence type="ECO:0000313" key="6">
    <source>
        <dbReference type="EMBL" id="MFB9949593.1"/>
    </source>
</evidence>
<dbReference type="Proteomes" id="UP001589692">
    <property type="component" value="Unassembled WGS sequence"/>
</dbReference>
<dbReference type="Gene3D" id="2.70.98.70">
    <property type="match status" value="1"/>
</dbReference>
<gene>
    <name evidence="6" type="ORF">ACFFP0_12080</name>
</gene>
<dbReference type="SUPFAM" id="SSF48230">
    <property type="entry name" value="Chondroitin AC/alginate lyase"/>
    <property type="match status" value="1"/>
</dbReference>
<dbReference type="PANTHER" id="PTHR39210:SF1">
    <property type="entry name" value="HEPARIN-SULFATE LYASE"/>
    <property type="match status" value="1"/>
</dbReference>
<evidence type="ECO:0000256" key="4">
    <source>
        <dbReference type="ARBA" id="ARBA00023239"/>
    </source>
</evidence>
<evidence type="ECO:0000256" key="2">
    <source>
        <dbReference type="ARBA" id="ARBA00022729"/>
    </source>
</evidence>
<dbReference type="InterPro" id="IPR012480">
    <property type="entry name" value="Hepar_II_III_C"/>
</dbReference>